<dbReference type="PROSITE" id="PS51819">
    <property type="entry name" value="VOC"/>
    <property type="match status" value="1"/>
</dbReference>
<keyword evidence="4" id="KW-1185">Reference proteome</keyword>
<proteinExistence type="predicted"/>
<dbReference type="InterPro" id="IPR029068">
    <property type="entry name" value="Glyas_Bleomycin-R_OHBP_Dase"/>
</dbReference>
<feature type="domain" description="VOC" evidence="2">
    <location>
        <begin position="2"/>
        <end position="122"/>
    </location>
</feature>
<evidence type="ECO:0000256" key="1">
    <source>
        <dbReference type="SAM" id="MobiDB-lite"/>
    </source>
</evidence>
<reference evidence="4" key="1">
    <citation type="journal article" date="2017" name="Genome Biol.">
        <title>Comparative genomics reveals high biological diversity and specific adaptations in the industrially and medically important fungal genus Aspergillus.</title>
        <authorList>
            <person name="de Vries R.P."/>
            <person name="Riley R."/>
            <person name="Wiebenga A."/>
            <person name="Aguilar-Osorio G."/>
            <person name="Amillis S."/>
            <person name="Uchima C.A."/>
            <person name="Anderluh G."/>
            <person name="Asadollahi M."/>
            <person name="Askin M."/>
            <person name="Barry K."/>
            <person name="Battaglia E."/>
            <person name="Bayram O."/>
            <person name="Benocci T."/>
            <person name="Braus-Stromeyer S.A."/>
            <person name="Caldana C."/>
            <person name="Canovas D."/>
            <person name="Cerqueira G.C."/>
            <person name="Chen F."/>
            <person name="Chen W."/>
            <person name="Choi C."/>
            <person name="Clum A."/>
            <person name="Dos Santos R.A."/>
            <person name="Damasio A.R."/>
            <person name="Diallinas G."/>
            <person name="Emri T."/>
            <person name="Fekete E."/>
            <person name="Flipphi M."/>
            <person name="Freyberg S."/>
            <person name="Gallo A."/>
            <person name="Gournas C."/>
            <person name="Habgood R."/>
            <person name="Hainaut M."/>
            <person name="Harispe M.L."/>
            <person name="Henrissat B."/>
            <person name="Hilden K.S."/>
            <person name="Hope R."/>
            <person name="Hossain A."/>
            <person name="Karabika E."/>
            <person name="Karaffa L."/>
            <person name="Karanyi Z."/>
            <person name="Krasevec N."/>
            <person name="Kuo A."/>
            <person name="Kusch H."/>
            <person name="LaButti K."/>
            <person name="Lagendijk E.L."/>
            <person name="Lapidus A."/>
            <person name="Levasseur A."/>
            <person name="Lindquist E."/>
            <person name="Lipzen A."/>
            <person name="Logrieco A.F."/>
            <person name="MacCabe A."/>
            <person name="Maekelae M.R."/>
            <person name="Malavazi I."/>
            <person name="Melin P."/>
            <person name="Meyer V."/>
            <person name="Mielnichuk N."/>
            <person name="Miskei M."/>
            <person name="Molnar A.P."/>
            <person name="Mule G."/>
            <person name="Ngan C.Y."/>
            <person name="Orejas M."/>
            <person name="Orosz E."/>
            <person name="Ouedraogo J.P."/>
            <person name="Overkamp K.M."/>
            <person name="Park H.-S."/>
            <person name="Perrone G."/>
            <person name="Piumi F."/>
            <person name="Punt P.J."/>
            <person name="Ram A.F."/>
            <person name="Ramon A."/>
            <person name="Rauscher S."/>
            <person name="Record E."/>
            <person name="Riano-Pachon D.M."/>
            <person name="Robert V."/>
            <person name="Roehrig J."/>
            <person name="Ruller R."/>
            <person name="Salamov A."/>
            <person name="Salih N.S."/>
            <person name="Samson R.A."/>
            <person name="Sandor E."/>
            <person name="Sanguinetti M."/>
            <person name="Schuetze T."/>
            <person name="Sepcic K."/>
            <person name="Shelest E."/>
            <person name="Sherlock G."/>
            <person name="Sophianopoulou V."/>
            <person name="Squina F.M."/>
            <person name="Sun H."/>
            <person name="Susca A."/>
            <person name="Todd R.B."/>
            <person name="Tsang A."/>
            <person name="Unkles S.E."/>
            <person name="van de Wiele N."/>
            <person name="van Rossen-Uffink D."/>
            <person name="Oliveira J.V."/>
            <person name="Vesth T.C."/>
            <person name="Visser J."/>
            <person name="Yu J.-H."/>
            <person name="Zhou M."/>
            <person name="Andersen M.R."/>
            <person name="Archer D.B."/>
            <person name="Baker S.E."/>
            <person name="Benoit I."/>
            <person name="Brakhage A.A."/>
            <person name="Braus G.H."/>
            <person name="Fischer R."/>
            <person name="Frisvad J.C."/>
            <person name="Goldman G.H."/>
            <person name="Houbraken J."/>
            <person name="Oakley B."/>
            <person name="Pocsi I."/>
            <person name="Scazzocchio C."/>
            <person name="Seiboth B."/>
            <person name="vanKuyk P.A."/>
            <person name="Wortman J."/>
            <person name="Dyer P.S."/>
            <person name="Grigoriev I.V."/>
        </authorList>
    </citation>
    <scope>NUCLEOTIDE SEQUENCE [LARGE SCALE GENOMIC DNA]</scope>
    <source>
        <strain evidence="4">CBS 506.65</strain>
    </source>
</reference>
<feature type="region of interest" description="Disordered" evidence="1">
    <location>
        <begin position="312"/>
        <end position="373"/>
    </location>
</feature>
<dbReference type="EMBL" id="KV878352">
    <property type="protein sequence ID" value="OJJ43394.1"/>
    <property type="molecule type" value="Genomic_DNA"/>
</dbReference>
<feature type="compositionally biased region" description="Polar residues" evidence="1">
    <location>
        <begin position="315"/>
        <end position="333"/>
    </location>
</feature>
<dbReference type="OrthoDB" id="10249419at2759"/>
<dbReference type="STRING" id="1073090.A0A1L9S8B4"/>
<dbReference type="PANTHER" id="PTHR35006:SF3">
    <property type="entry name" value="GLYOXALASE FAMILY PROTEIN (AFU_ORTHOLOGUE AFUA_3G06020)"/>
    <property type="match status" value="1"/>
</dbReference>
<protein>
    <recommendedName>
        <fullName evidence="2">VOC domain-containing protein</fullName>
    </recommendedName>
</protein>
<dbReference type="Pfam" id="PF00903">
    <property type="entry name" value="Glyoxalase"/>
    <property type="match status" value="1"/>
</dbReference>
<dbReference type="SUPFAM" id="SSF54593">
    <property type="entry name" value="Glyoxalase/Bleomycin resistance protein/Dihydroxybiphenyl dioxygenase"/>
    <property type="match status" value="1"/>
</dbReference>
<accession>A0A1L9S8B4</accession>
<feature type="region of interest" description="Disordered" evidence="1">
    <location>
        <begin position="431"/>
        <end position="503"/>
    </location>
</feature>
<evidence type="ECO:0000259" key="2">
    <source>
        <dbReference type="PROSITE" id="PS51819"/>
    </source>
</evidence>
<sequence>MPVSHLTLTVSHLPTSTSFFLSCLQPLGYQFIGRHDDYIGFGQKPGEPADFWITEQKPGTPAGATHVAFPAPSKDAVGSFFICALKAGGKIHGEPKTRDSDSGYYSAAVIDVDGNSIEAVYRPPTSAAKSVVSSGPALNLIENGSVVSRATSKVSSVKTESIAPPRSVAKSSYYSKAPTVVERAVERAAPTVVSREVKAPSVAPSAPSTSTTTYNIYHQTLQQQQPQPKSDDGSTVAKTIVGTLLGAAAGAAIAYAMVKGDSQSETSSQTAPPEYTPQDLPRLLASTASQTLSQVQSQAQAPPMFQAIEAAPARSTYSRQQDAASTYSRSVMSKNPRADTIYEGTEFYPPPNQTRSVYLDENGRRSSEGSVYSSTRELPLRAIEYPPSVTRSQSFPCNPSTFISSYHEPAQENFERGSTYTASTIKAASKAYDDGRSSHHSSHHSVAKSLANNSTASSTRTARQIPLPEGSVASSYRSTATASNKSGVSARHIPHPPQSMAGSAAIFPDTLDVDSYVSPADSVSQIGDSRRSSAPSIHSHSPSHAARSLHSSHSKAADSHVSKRSSRFDEPVRPSDSISQVSSHASRVSHASHASQQTVKASGSVAPSKASRASRSQA</sequence>
<feature type="compositionally biased region" description="Low complexity" evidence="1">
    <location>
        <begin position="532"/>
        <end position="551"/>
    </location>
</feature>
<dbReference type="VEuPathDB" id="FungiDB:ASPZODRAFT_74517"/>
<dbReference type="Proteomes" id="UP000184188">
    <property type="component" value="Unassembled WGS sequence"/>
</dbReference>
<evidence type="ECO:0000313" key="4">
    <source>
        <dbReference type="Proteomes" id="UP000184188"/>
    </source>
</evidence>
<feature type="compositionally biased region" description="Polar residues" evidence="1">
    <location>
        <begin position="472"/>
        <end position="487"/>
    </location>
</feature>
<feature type="compositionally biased region" description="Polar residues" evidence="1">
    <location>
        <begin position="450"/>
        <end position="462"/>
    </location>
</feature>
<gene>
    <name evidence="3" type="ORF">ASPZODRAFT_74517</name>
</gene>
<dbReference type="Gene3D" id="3.10.180.10">
    <property type="entry name" value="2,3-Dihydroxybiphenyl 1,2-Dioxygenase, domain 1"/>
    <property type="match status" value="1"/>
</dbReference>
<dbReference type="AlphaFoldDB" id="A0A1L9S8B4"/>
<dbReference type="RefSeq" id="XP_022577904.1">
    <property type="nucleotide sequence ID" value="XM_022729970.1"/>
</dbReference>
<feature type="compositionally biased region" description="Low complexity" evidence="1">
    <location>
        <begin position="577"/>
        <end position="597"/>
    </location>
</feature>
<dbReference type="GeneID" id="34616434"/>
<dbReference type="InterPro" id="IPR037523">
    <property type="entry name" value="VOC_core"/>
</dbReference>
<dbReference type="PANTHER" id="PTHR35006">
    <property type="entry name" value="GLYOXALASE FAMILY PROTEIN (AFU_ORTHOLOGUE AFUA_5G14830)"/>
    <property type="match status" value="1"/>
</dbReference>
<feature type="compositionally biased region" description="Basic and acidic residues" evidence="1">
    <location>
        <begin position="555"/>
        <end position="573"/>
    </location>
</feature>
<organism evidence="3 4">
    <name type="scientific">Penicilliopsis zonata CBS 506.65</name>
    <dbReference type="NCBI Taxonomy" id="1073090"/>
    <lineage>
        <taxon>Eukaryota</taxon>
        <taxon>Fungi</taxon>
        <taxon>Dikarya</taxon>
        <taxon>Ascomycota</taxon>
        <taxon>Pezizomycotina</taxon>
        <taxon>Eurotiomycetes</taxon>
        <taxon>Eurotiomycetidae</taxon>
        <taxon>Eurotiales</taxon>
        <taxon>Aspergillaceae</taxon>
        <taxon>Penicilliopsis</taxon>
    </lineage>
</organism>
<dbReference type="InterPro" id="IPR004360">
    <property type="entry name" value="Glyas_Fos-R_dOase_dom"/>
</dbReference>
<dbReference type="CDD" id="cd07262">
    <property type="entry name" value="VOC_like"/>
    <property type="match status" value="1"/>
</dbReference>
<feature type="region of interest" description="Disordered" evidence="1">
    <location>
        <begin position="520"/>
        <end position="618"/>
    </location>
</feature>
<evidence type="ECO:0000313" key="3">
    <source>
        <dbReference type="EMBL" id="OJJ43394.1"/>
    </source>
</evidence>
<name>A0A1L9S8B4_9EURO</name>